<proteinExistence type="predicted"/>
<comment type="caution">
    <text evidence="2">The sequence shown here is derived from an EMBL/GenBank/DDBJ whole genome shotgun (WGS) entry which is preliminary data.</text>
</comment>
<reference evidence="2 3" key="1">
    <citation type="submission" date="2023-12" db="EMBL/GenBank/DDBJ databases">
        <title>Amycolatopsis sp. V23-08.</title>
        <authorList>
            <person name="Somphong A."/>
        </authorList>
    </citation>
    <scope>NUCLEOTIDE SEQUENCE [LARGE SCALE GENOMIC DNA]</scope>
    <source>
        <strain evidence="2 3">V23-08</strain>
    </source>
</reference>
<feature type="region of interest" description="Disordered" evidence="1">
    <location>
        <begin position="1"/>
        <end position="29"/>
    </location>
</feature>
<dbReference type="RefSeq" id="WP_323329417.1">
    <property type="nucleotide sequence ID" value="NZ_JAYFSI010000004.1"/>
</dbReference>
<evidence type="ECO:0008006" key="4">
    <source>
        <dbReference type="Google" id="ProtNLM"/>
    </source>
</evidence>
<dbReference type="EMBL" id="JAYFSI010000004">
    <property type="protein sequence ID" value="MEA5361919.1"/>
    <property type="molecule type" value="Genomic_DNA"/>
</dbReference>
<name>A0ABU5R7Y5_9PSEU</name>
<dbReference type="Proteomes" id="UP001304298">
    <property type="component" value="Unassembled WGS sequence"/>
</dbReference>
<protein>
    <recommendedName>
        <fullName evidence="4">PE domain-containing protein</fullName>
    </recommendedName>
</protein>
<accession>A0ABU5R7Y5</accession>
<evidence type="ECO:0000313" key="2">
    <source>
        <dbReference type="EMBL" id="MEA5361919.1"/>
    </source>
</evidence>
<evidence type="ECO:0000256" key="1">
    <source>
        <dbReference type="SAM" id="MobiDB-lite"/>
    </source>
</evidence>
<organism evidence="2 3">
    <name type="scientific">Amycolatopsis heterodermiae</name>
    <dbReference type="NCBI Taxonomy" id="3110235"/>
    <lineage>
        <taxon>Bacteria</taxon>
        <taxon>Bacillati</taxon>
        <taxon>Actinomycetota</taxon>
        <taxon>Actinomycetes</taxon>
        <taxon>Pseudonocardiales</taxon>
        <taxon>Pseudonocardiaceae</taxon>
        <taxon>Amycolatopsis</taxon>
    </lineage>
</organism>
<keyword evidence="3" id="KW-1185">Reference proteome</keyword>
<evidence type="ECO:0000313" key="3">
    <source>
        <dbReference type="Proteomes" id="UP001304298"/>
    </source>
</evidence>
<sequence>MGEGPVYDPGGNWQLPGPNGVPRAGVYGAEGSGAGGPGFQYDEATLQELVKEWRDLAAEFRTDLAHAEVLARAQGPGLEYASGGNAELIRSSGESLYSTLQQRIDYCEAMANKYVIALGKYATAEELHATEIGNTAKGIV</sequence>
<gene>
    <name evidence="2" type="ORF">VA596_20445</name>
</gene>